<dbReference type="RefSeq" id="XP_045956909.1">
    <property type="nucleotide sequence ID" value="XM_046108834.1"/>
</dbReference>
<reference evidence="4" key="1">
    <citation type="journal article" date="2021" name="Nat. Commun.">
        <title>Genetic determinants of endophytism in the Arabidopsis root mycobiome.</title>
        <authorList>
            <person name="Mesny F."/>
            <person name="Miyauchi S."/>
            <person name="Thiergart T."/>
            <person name="Pickel B."/>
            <person name="Atanasova L."/>
            <person name="Karlsson M."/>
            <person name="Huettel B."/>
            <person name="Barry K.W."/>
            <person name="Haridas S."/>
            <person name="Chen C."/>
            <person name="Bauer D."/>
            <person name="Andreopoulos W."/>
            <person name="Pangilinan J."/>
            <person name="LaButti K."/>
            <person name="Riley R."/>
            <person name="Lipzen A."/>
            <person name="Clum A."/>
            <person name="Drula E."/>
            <person name="Henrissat B."/>
            <person name="Kohler A."/>
            <person name="Grigoriev I.V."/>
            <person name="Martin F.M."/>
            <person name="Hacquard S."/>
        </authorList>
    </citation>
    <scope>NUCLEOTIDE SEQUENCE</scope>
    <source>
        <strain evidence="4">MPI-SDFR-AT-0073</strain>
    </source>
</reference>
<sequence length="304" mass="32302">MSPPLKNVVVVGASGSLGAPVVKELLSQGFTVTALTRANSKSTFPADIVVKRVEDFSSVPALTTALQGQDAVVSAVAGEAIGDQKALADAAAAAGVRRFVPSEFGFNTRTMAEDSPDLFALLGGKTRFLDYLIEKVTQNEQFSWTGISTGSFVDWTLGNGLYGIDLAARTATIYDSGDNRFQVASLPFIGKAIASVLSHPEETKNKYLAIGANTSQNEILQILEQETAQKWKVEHAQTADLVTAGRAALQNGKHGEAFVPLFLRYAFGEEHSLKPEENKNSLLGLEQEDLTAVVGALVQSKASA</sequence>
<dbReference type="CDD" id="cd05259">
    <property type="entry name" value="PCBER_SDR_a"/>
    <property type="match status" value="1"/>
</dbReference>
<evidence type="ECO:0000313" key="4">
    <source>
        <dbReference type="EMBL" id="KAH6652632.1"/>
    </source>
</evidence>
<keyword evidence="2" id="KW-0560">Oxidoreductase</keyword>
<evidence type="ECO:0000313" key="5">
    <source>
        <dbReference type="Proteomes" id="UP000758603"/>
    </source>
</evidence>
<dbReference type="PANTHER" id="PTHR47706">
    <property type="entry name" value="NMRA-LIKE FAMILY PROTEIN"/>
    <property type="match status" value="1"/>
</dbReference>
<evidence type="ECO:0000256" key="1">
    <source>
        <dbReference type="ARBA" id="ARBA00022857"/>
    </source>
</evidence>
<dbReference type="PANTHER" id="PTHR47706:SF9">
    <property type="entry name" value="NMRA-LIKE DOMAIN-CONTAINING PROTEIN-RELATED"/>
    <property type="match status" value="1"/>
</dbReference>
<dbReference type="GO" id="GO:0016491">
    <property type="term" value="F:oxidoreductase activity"/>
    <property type="evidence" value="ECO:0007669"/>
    <property type="project" value="UniProtKB-KW"/>
</dbReference>
<evidence type="ECO:0000259" key="3">
    <source>
        <dbReference type="Pfam" id="PF05368"/>
    </source>
</evidence>
<proteinExistence type="predicted"/>
<comment type="caution">
    <text evidence="4">The sequence shown here is derived from an EMBL/GenBank/DDBJ whole genome shotgun (WGS) entry which is preliminary data.</text>
</comment>
<dbReference type="EMBL" id="JAGPXC010000005">
    <property type="protein sequence ID" value="KAH6652632.1"/>
    <property type="molecule type" value="Genomic_DNA"/>
</dbReference>
<dbReference type="InterPro" id="IPR008030">
    <property type="entry name" value="NmrA-like"/>
</dbReference>
<dbReference type="InterPro" id="IPR036291">
    <property type="entry name" value="NAD(P)-bd_dom_sf"/>
</dbReference>
<dbReference type="Proteomes" id="UP000758603">
    <property type="component" value="Unassembled WGS sequence"/>
</dbReference>
<keyword evidence="5" id="KW-1185">Reference proteome</keyword>
<dbReference type="SUPFAM" id="SSF51735">
    <property type="entry name" value="NAD(P)-binding Rossmann-fold domains"/>
    <property type="match status" value="1"/>
</dbReference>
<keyword evidence="1" id="KW-0521">NADP</keyword>
<gene>
    <name evidence="4" type="ORF">BKA67DRAFT_677717</name>
</gene>
<evidence type="ECO:0000256" key="2">
    <source>
        <dbReference type="ARBA" id="ARBA00023002"/>
    </source>
</evidence>
<feature type="domain" description="NmrA-like" evidence="3">
    <location>
        <begin position="6"/>
        <end position="237"/>
    </location>
</feature>
<dbReference type="AlphaFoldDB" id="A0A9P8UI57"/>
<dbReference type="Gene3D" id="3.40.50.720">
    <property type="entry name" value="NAD(P)-binding Rossmann-like Domain"/>
    <property type="match status" value="1"/>
</dbReference>
<dbReference type="Gene3D" id="3.90.25.10">
    <property type="entry name" value="UDP-galactose 4-epimerase, domain 1"/>
    <property type="match status" value="1"/>
</dbReference>
<dbReference type="InterPro" id="IPR051609">
    <property type="entry name" value="NmrA/Isoflavone_reductase-like"/>
</dbReference>
<protein>
    <recommendedName>
        <fullName evidence="3">NmrA-like domain-containing protein</fullName>
    </recommendedName>
</protein>
<dbReference type="OrthoDB" id="9984533at2759"/>
<name>A0A9P8UI57_9PEZI</name>
<organism evidence="4 5">
    <name type="scientific">Truncatella angustata</name>
    <dbReference type="NCBI Taxonomy" id="152316"/>
    <lineage>
        <taxon>Eukaryota</taxon>
        <taxon>Fungi</taxon>
        <taxon>Dikarya</taxon>
        <taxon>Ascomycota</taxon>
        <taxon>Pezizomycotina</taxon>
        <taxon>Sordariomycetes</taxon>
        <taxon>Xylariomycetidae</taxon>
        <taxon>Amphisphaeriales</taxon>
        <taxon>Sporocadaceae</taxon>
        <taxon>Truncatella</taxon>
    </lineage>
</organism>
<dbReference type="InterPro" id="IPR045312">
    <property type="entry name" value="PCBER-like"/>
</dbReference>
<dbReference type="GeneID" id="70137725"/>
<accession>A0A9P8UI57</accession>
<dbReference type="Pfam" id="PF05368">
    <property type="entry name" value="NmrA"/>
    <property type="match status" value="1"/>
</dbReference>